<dbReference type="InParanoid" id="K0KMY3"/>
<accession>K0KMY3</accession>
<dbReference type="Proteomes" id="UP000009328">
    <property type="component" value="Unassembled WGS sequence"/>
</dbReference>
<gene>
    <name evidence="7" type="ORF">BN7_3873</name>
</gene>
<evidence type="ECO:0000256" key="2">
    <source>
        <dbReference type="ARBA" id="ARBA00022448"/>
    </source>
</evidence>
<protein>
    <submittedName>
        <fullName evidence="7">Transporter</fullName>
    </submittedName>
</protein>
<feature type="transmembrane region" description="Helical" evidence="6">
    <location>
        <begin position="427"/>
        <end position="448"/>
    </location>
</feature>
<evidence type="ECO:0000256" key="3">
    <source>
        <dbReference type="ARBA" id="ARBA00022692"/>
    </source>
</evidence>
<evidence type="ECO:0000313" key="7">
    <source>
        <dbReference type="EMBL" id="CCH44311.1"/>
    </source>
</evidence>
<keyword evidence="5 6" id="KW-0472">Membrane</keyword>
<keyword evidence="2" id="KW-0813">Transport</keyword>
<reference evidence="7 8" key="1">
    <citation type="journal article" date="2012" name="Eukaryot. Cell">
        <title>Draft genome sequence of Wickerhamomyces ciferrii NRRL Y-1031 F-60-10.</title>
        <authorList>
            <person name="Schneider J."/>
            <person name="Andrea H."/>
            <person name="Blom J."/>
            <person name="Jaenicke S."/>
            <person name="Ruckert C."/>
            <person name="Schorsch C."/>
            <person name="Szczepanowski R."/>
            <person name="Farwick M."/>
            <person name="Goesmann A."/>
            <person name="Puhler A."/>
            <person name="Schaffer S."/>
            <person name="Tauch A."/>
            <person name="Kohler T."/>
            <person name="Brinkrolf K."/>
        </authorList>
    </citation>
    <scope>NUCLEOTIDE SEQUENCE [LARGE SCALE GENOMIC DNA]</scope>
    <source>
        <strain evidence="8">ATCC 14091 / BCRC 22168 / CBS 111 / JCM 3599 / NBRC 0793 / NRRL Y-1031 F-60-10</strain>
    </source>
</reference>
<feature type="transmembrane region" description="Helical" evidence="6">
    <location>
        <begin position="334"/>
        <end position="359"/>
    </location>
</feature>
<evidence type="ECO:0000313" key="8">
    <source>
        <dbReference type="Proteomes" id="UP000009328"/>
    </source>
</evidence>
<keyword evidence="3 6" id="KW-0812">Transmembrane</keyword>
<dbReference type="PANTHER" id="PTHR43791:SF63">
    <property type="entry name" value="HIGH AFFINITY CYSTEINE TRANSPORTER"/>
    <property type="match status" value="1"/>
</dbReference>
<dbReference type="InterPro" id="IPR036259">
    <property type="entry name" value="MFS_trans_sf"/>
</dbReference>
<dbReference type="AlphaFoldDB" id="K0KMY3"/>
<dbReference type="eggNOG" id="KOG2533">
    <property type="taxonomic scope" value="Eukaryota"/>
</dbReference>
<keyword evidence="4 6" id="KW-1133">Transmembrane helix</keyword>
<evidence type="ECO:0000256" key="1">
    <source>
        <dbReference type="ARBA" id="ARBA00004141"/>
    </source>
</evidence>
<feature type="transmembrane region" description="Helical" evidence="6">
    <location>
        <begin position="169"/>
        <end position="189"/>
    </location>
</feature>
<feature type="transmembrane region" description="Helical" evidence="6">
    <location>
        <begin position="140"/>
        <end position="163"/>
    </location>
</feature>
<evidence type="ECO:0000256" key="5">
    <source>
        <dbReference type="ARBA" id="ARBA00023136"/>
    </source>
</evidence>
<keyword evidence="8" id="KW-1185">Reference proteome</keyword>
<dbReference type="EMBL" id="CAIF01000120">
    <property type="protein sequence ID" value="CCH44311.1"/>
    <property type="molecule type" value="Genomic_DNA"/>
</dbReference>
<evidence type="ECO:0000256" key="4">
    <source>
        <dbReference type="ARBA" id="ARBA00022989"/>
    </source>
</evidence>
<dbReference type="STRING" id="1206466.K0KMY3"/>
<organism evidence="7 8">
    <name type="scientific">Wickerhamomyces ciferrii (strain ATCC 14091 / BCRC 22168 / CBS 111 / JCM 3599 / NBRC 0793 / NRRL Y-1031 F-60-10)</name>
    <name type="common">Yeast</name>
    <name type="synonym">Pichia ciferrii</name>
    <dbReference type="NCBI Taxonomy" id="1206466"/>
    <lineage>
        <taxon>Eukaryota</taxon>
        <taxon>Fungi</taxon>
        <taxon>Dikarya</taxon>
        <taxon>Ascomycota</taxon>
        <taxon>Saccharomycotina</taxon>
        <taxon>Saccharomycetes</taxon>
        <taxon>Phaffomycetales</taxon>
        <taxon>Wickerhamomycetaceae</taxon>
        <taxon>Wickerhamomyces</taxon>
    </lineage>
</organism>
<sequence length="530" mass="59332">MSSTHSPSNDLEDKAGIQTNIISKEEVQEKGYKIVRSKDADATLKFQEQYDSTVPEITPEQEAKLSRKVTWIIMSLVCLANLLLYMDKATLSYASIFEFWDDTGLDQDKYNNVNTIFYVGYIAGQLPGNYLLAKLPVGRFLFILTSLWTIIIFLHCAAFNYAGVIVLRFFLGFVESVVLTLLNITMGQFLTAKEKAATAPIFYSTCLGVTIPTGFIAYGVLFAKSSIHAWRIFMIIIGGLTFLLTVLVFLIYPNNPSTAKFLSIEERIWVIRRVQSTTGASIEQKTFKKYQFIEALKDPITWLFASFIFLQQLANNLPYQQNLLFKGMGGISNLNSTLVSVASGGFAVICCLIASFFLYRFANITAYSVVFWSLPSFVGSIVAAALPWSNKVGLLAALSLASPVFGIPWICMFSWNSTSCSGHTKKITRNAVIMFWYCIANIISPQLWTESSGPRYYPAWAVQIVLSFFTAPLLALVIRFILNKRNQERLSNLSENQKVGVVEDSDVEFVVNVASLDLTDLENKAFIYPL</sequence>
<feature type="transmembrane region" description="Helical" evidence="6">
    <location>
        <begin position="366"/>
        <end position="386"/>
    </location>
</feature>
<dbReference type="SUPFAM" id="SSF103473">
    <property type="entry name" value="MFS general substrate transporter"/>
    <property type="match status" value="1"/>
</dbReference>
<dbReference type="GO" id="GO:0033229">
    <property type="term" value="F:cysteine transmembrane transporter activity"/>
    <property type="evidence" value="ECO:0007669"/>
    <property type="project" value="TreeGrafter"/>
</dbReference>
<name>K0KMY3_WICCF</name>
<feature type="transmembrane region" description="Helical" evidence="6">
    <location>
        <begin position="460"/>
        <end position="482"/>
    </location>
</feature>
<dbReference type="Pfam" id="PF07690">
    <property type="entry name" value="MFS_1"/>
    <property type="match status" value="1"/>
</dbReference>
<comment type="caution">
    <text evidence="7">The sequence shown here is derived from an EMBL/GenBank/DDBJ whole genome shotgun (WGS) entry which is preliminary data.</text>
</comment>
<feature type="transmembrane region" description="Helical" evidence="6">
    <location>
        <begin position="392"/>
        <end position="415"/>
    </location>
</feature>
<proteinExistence type="predicted"/>
<feature type="transmembrane region" description="Helical" evidence="6">
    <location>
        <begin position="229"/>
        <end position="252"/>
    </location>
</feature>
<comment type="subcellular location">
    <subcellularLocation>
        <location evidence="1">Membrane</location>
        <topology evidence="1">Multi-pass membrane protein</topology>
    </subcellularLocation>
</comment>
<dbReference type="HOGENOM" id="CLU_001265_0_5_1"/>
<feature type="transmembrane region" description="Helical" evidence="6">
    <location>
        <begin position="69"/>
        <end position="86"/>
    </location>
</feature>
<evidence type="ECO:0000256" key="6">
    <source>
        <dbReference type="SAM" id="Phobius"/>
    </source>
</evidence>
<dbReference type="Gene3D" id="1.20.1250.20">
    <property type="entry name" value="MFS general substrate transporter like domains"/>
    <property type="match status" value="1"/>
</dbReference>
<feature type="transmembrane region" description="Helical" evidence="6">
    <location>
        <begin position="201"/>
        <end position="223"/>
    </location>
</feature>
<dbReference type="GO" id="GO:0016020">
    <property type="term" value="C:membrane"/>
    <property type="evidence" value="ECO:0007669"/>
    <property type="project" value="UniProtKB-SubCell"/>
</dbReference>
<dbReference type="PANTHER" id="PTHR43791">
    <property type="entry name" value="PERMEASE-RELATED"/>
    <property type="match status" value="1"/>
</dbReference>
<dbReference type="InterPro" id="IPR011701">
    <property type="entry name" value="MFS"/>
</dbReference>
<dbReference type="FunCoup" id="K0KMY3">
    <property type="interactions" value="40"/>
</dbReference>